<comment type="subcellular location">
    <subcellularLocation>
        <location evidence="15">Cell inner membrane</location>
        <topology evidence="15">Multi-pass membrane protein</topology>
    </subcellularLocation>
    <subcellularLocation>
        <location evidence="1">Cell membrane</location>
        <topology evidence="1">Multi-pass membrane protein</topology>
    </subcellularLocation>
</comment>
<evidence type="ECO:0000313" key="17">
    <source>
        <dbReference type="EMBL" id="NML36149.1"/>
    </source>
</evidence>
<feature type="binding site" evidence="14">
    <location>
        <position position="22"/>
    </location>
    <ligand>
        <name>Mg(2+)</name>
        <dbReference type="ChEBI" id="CHEBI:18420"/>
        <label>1</label>
    </ligand>
</feature>
<keyword evidence="3" id="KW-1003">Cell membrane</keyword>
<evidence type="ECO:0000256" key="14">
    <source>
        <dbReference type="PIRSR" id="PIRSR603373-2"/>
    </source>
</evidence>
<gene>
    <name evidence="17" type="primary">feoB</name>
    <name evidence="17" type="ORF">HHL17_02960</name>
</gene>
<comment type="function">
    <text evidence="15">Probable transporter of a GTP-driven Fe(2+) uptake system.</text>
</comment>
<dbReference type="InterPro" id="IPR003373">
    <property type="entry name" value="Fe2_transport_prot-B"/>
</dbReference>
<dbReference type="Pfam" id="PF02421">
    <property type="entry name" value="FeoB_N"/>
    <property type="match status" value="1"/>
</dbReference>
<sequence>MQAPINIALVGNPNSGKSSLFNALTGLNQKVSNFPGVTVDKKTGTANIVSGLSANIIDLPGTYSLYPKSADEYVTYDVLINPANEDTPDLVIIVADASNLKRNLLFCSQIIDLKFPVIIALTMMDIARKKGVEIDIDGLERELGVPVVAINPRKNKGVTELKKIIELAARGNYSAAPRDFINNAALAEAVIDDVKKAVPACSDYGALHVAVNTDELTFLDAGQKKAIRDSLQRNQFNKTKVQAEEIMQRYNRIKHIMKASVVEADPLQKQLRSEKIDDLLLHRFWGYVILLVVMFLLFQSIFWLASYPMDAIEAGFGKLSGWLTTVLPDNKITDVFVNGILAGISGFAVFIPQIMILFGLITVLEDTGYMARISFLTDRLMRQVGLNGKSVMPLISGVACAVPAIMATRTIENKKERLITILVTPLMSCSARLPIYTMMIALVIPDRRILGFLGLQGLVMMGLYLLGFFMAILIAAVMKLFVRIKEKSYFIMELPVYRAPRWKNVGTTMVEKAKIFVTDAGKVIVVISVILWFLASYGPAGRMEPLHAKYEKMIAAVPEGSPEADALDREFRSEKLSHSYAGILGHAIEPAIRPLGFDWKIGIALITSFAAREVFVGTMATLYSVGENPDDNNATLREKMASAKWPDGRPVYTLAAGLSLMLFYAFAMQCMSTMAIVKRETKSWKIPFIQLVYMTSLAYACSLIAFNIFK</sequence>
<feature type="binding site" evidence="14">
    <location>
        <position position="26"/>
    </location>
    <ligand>
        <name>Mg(2+)</name>
        <dbReference type="ChEBI" id="CHEBI:18420"/>
        <label>2</label>
    </ligand>
</feature>
<evidence type="ECO:0000259" key="16">
    <source>
        <dbReference type="PROSITE" id="PS51711"/>
    </source>
</evidence>
<dbReference type="CDD" id="cd01879">
    <property type="entry name" value="FeoB"/>
    <property type="match status" value="1"/>
</dbReference>
<dbReference type="Gene3D" id="3.40.50.300">
    <property type="entry name" value="P-loop containing nucleotide triphosphate hydrolases"/>
    <property type="match status" value="1"/>
</dbReference>
<evidence type="ECO:0000256" key="8">
    <source>
        <dbReference type="ARBA" id="ARBA00023004"/>
    </source>
</evidence>
<dbReference type="GO" id="GO:0005525">
    <property type="term" value="F:GTP binding"/>
    <property type="evidence" value="ECO:0007669"/>
    <property type="project" value="UniProtKB-KW"/>
</dbReference>
<feature type="binding site" evidence="13">
    <location>
        <begin position="36"/>
        <end position="40"/>
    </location>
    <ligand>
        <name>GTP</name>
        <dbReference type="ChEBI" id="CHEBI:37565"/>
        <label>1</label>
    </ligand>
</feature>
<dbReference type="InterPro" id="IPR006073">
    <property type="entry name" value="GTP-bd"/>
</dbReference>
<keyword evidence="8 15" id="KW-0408">Iron</keyword>
<dbReference type="EMBL" id="JABBGC010000001">
    <property type="protein sequence ID" value="NML36149.1"/>
    <property type="molecule type" value="Genomic_DNA"/>
</dbReference>
<evidence type="ECO:0000256" key="12">
    <source>
        <dbReference type="NCBIfam" id="TIGR00437"/>
    </source>
</evidence>
<dbReference type="InterPro" id="IPR050860">
    <property type="entry name" value="FeoB_GTPase"/>
</dbReference>
<dbReference type="PROSITE" id="PS51711">
    <property type="entry name" value="G_FEOB"/>
    <property type="match status" value="1"/>
</dbReference>
<comment type="similarity">
    <text evidence="15">Belongs to the TRAFAC class TrmE-Era-EngA-EngB-Septin-like GTPase superfamily. FeoB GTPase (TC 9.A.8) family.</text>
</comment>
<evidence type="ECO:0000256" key="13">
    <source>
        <dbReference type="PIRSR" id="PIRSR603373-1"/>
    </source>
</evidence>
<dbReference type="Pfam" id="PF07670">
    <property type="entry name" value="Gate"/>
    <property type="match status" value="2"/>
</dbReference>
<feature type="transmembrane region" description="Helical" evidence="15">
    <location>
        <begin position="650"/>
        <end position="667"/>
    </location>
</feature>
<feature type="binding site" evidence="14">
    <location>
        <position position="23"/>
    </location>
    <ligand>
        <name>Mg(2+)</name>
        <dbReference type="ChEBI" id="CHEBI:18420"/>
        <label>2</label>
    </ligand>
</feature>
<keyword evidence="9" id="KW-0406">Ion transport</keyword>
<feature type="binding site" evidence="14">
    <location>
        <position position="25"/>
    </location>
    <ligand>
        <name>Mg(2+)</name>
        <dbReference type="ChEBI" id="CHEBI:18420"/>
        <label>2</label>
    </ligand>
</feature>
<evidence type="ECO:0000256" key="2">
    <source>
        <dbReference type="ARBA" id="ARBA00022448"/>
    </source>
</evidence>
<keyword evidence="6 13" id="KW-0547">Nucleotide-binding</keyword>
<dbReference type="PRINTS" id="PR00326">
    <property type="entry name" value="GTP1OBG"/>
</dbReference>
<protein>
    <recommendedName>
        <fullName evidence="12 15">Ferrous iron transport protein B</fullName>
    </recommendedName>
</protein>
<feature type="binding site" evidence="13">
    <location>
        <begin position="58"/>
        <end position="61"/>
    </location>
    <ligand>
        <name>GTP</name>
        <dbReference type="ChEBI" id="CHEBI:37565"/>
        <label>1</label>
    </ligand>
</feature>
<dbReference type="RefSeq" id="WP_169223303.1">
    <property type="nucleotide sequence ID" value="NZ_JABBGC010000001.1"/>
</dbReference>
<accession>A0A848GFC7</accession>
<feature type="transmembrane region" description="Helical" evidence="15">
    <location>
        <begin position="340"/>
        <end position="364"/>
    </location>
</feature>
<dbReference type="InterPro" id="IPR011640">
    <property type="entry name" value="Fe2_transport_prot_B_C"/>
</dbReference>
<evidence type="ECO:0000256" key="9">
    <source>
        <dbReference type="ARBA" id="ARBA00023065"/>
    </source>
</evidence>
<evidence type="ECO:0000256" key="6">
    <source>
        <dbReference type="ARBA" id="ARBA00022741"/>
    </source>
</evidence>
<evidence type="ECO:0000313" key="18">
    <source>
        <dbReference type="Proteomes" id="UP000583266"/>
    </source>
</evidence>
<dbReference type="InterPro" id="IPR027417">
    <property type="entry name" value="P-loop_NTPase"/>
</dbReference>
<evidence type="ECO:0000256" key="5">
    <source>
        <dbReference type="ARBA" id="ARBA00022692"/>
    </source>
</evidence>
<keyword evidence="2 15" id="KW-0813">Transport</keyword>
<name>A0A848GFC7_9BACT</name>
<evidence type="ECO:0000256" key="7">
    <source>
        <dbReference type="ARBA" id="ARBA00022989"/>
    </source>
</evidence>
<feature type="domain" description="FeoB-type G" evidence="16">
    <location>
        <begin position="4"/>
        <end position="171"/>
    </location>
</feature>
<feature type="transmembrane region" description="Helical" evidence="15">
    <location>
        <begin position="515"/>
        <end position="535"/>
    </location>
</feature>
<dbReference type="InterPro" id="IPR030389">
    <property type="entry name" value="G_FEOB_dom"/>
</dbReference>
<dbReference type="InterPro" id="IPR011642">
    <property type="entry name" value="Gate_dom"/>
</dbReference>
<feature type="transmembrane region" description="Helical" evidence="15">
    <location>
        <begin position="418"/>
        <end position="444"/>
    </location>
</feature>
<evidence type="ECO:0000256" key="4">
    <source>
        <dbReference type="ARBA" id="ARBA00022496"/>
    </source>
</evidence>
<dbReference type="GO" id="GO:0015093">
    <property type="term" value="F:ferrous iron transmembrane transporter activity"/>
    <property type="evidence" value="ECO:0007669"/>
    <property type="project" value="UniProtKB-UniRule"/>
</dbReference>
<dbReference type="SUPFAM" id="SSF52540">
    <property type="entry name" value="P-loop containing nucleoside triphosphate hydrolases"/>
    <property type="match status" value="1"/>
</dbReference>
<keyword evidence="18" id="KW-1185">Reference proteome</keyword>
<evidence type="ECO:0000256" key="15">
    <source>
        <dbReference type="RuleBase" id="RU362098"/>
    </source>
</evidence>
<keyword evidence="7 15" id="KW-1133">Transmembrane helix</keyword>
<dbReference type="AlphaFoldDB" id="A0A848GFC7"/>
<dbReference type="Proteomes" id="UP000583266">
    <property type="component" value="Unassembled WGS sequence"/>
</dbReference>
<dbReference type="NCBIfam" id="TIGR00437">
    <property type="entry name" value="feoB"/>
    <property type="match status" value="1"/>
</dbReference>
<dbReference type="PANTHER" id="PTHR43185:SF1">
    <property type="entry name" value="FE(2+) TRANSPORTER FEOB"/>
    <property type="match status" value="1"/>
</dbReference>
<evidence type="ECO:0000256" key="10">
    <source>
        <dbReference type="ARBA" id="ARBA00023134"/>
    </source>
</evidence>
<feature type="binding site" evidence="13">
    <location>
        <begin position="11"/>
        <end position="18"/>
    </location>
    <ligand>
        <name>GTP</name>
        <dbReference type="ChEBI" id="CHEBI:37565"/>
        <label>1</label>
    </ligand>
</feature>
<organism evidence="17 18">
    <name type="scientific">Chitinophaga fulva</name>
    <dbReference type="NCBI Taxonomy" id="2728842"/>
    <lineage>
        <taxon>Bacteria</taxon>
        <taxon>Pseudomonadati</taxon>
        <taxon>Bacteroidota</taxon>
        <taxon>Chitinophagia</taxon>
        <taxon>Chitinophagales</taxon>
        <taxon>Chitinophagaceae</taxon>
        <taxon>Chitinophaga</taxon>
    </lineage>
</organism>
<keyword evidence="11 15" id="KW-0472">Membrane</keyword>
<keyword evidence="5 15" id="KW-0812">Transmembrane</keyword>
<proteinExistence type="inferred from homology"/>
<keyword evidence="14" id="KW-0460">Magnesium</keyword>
<evidence type="ECO:0000256" key="11">
    <source>
        <dbReference type="ARBA" id="ARBA00023136"/>
    </source>
</evidence>
<feature type="transmembrane region" description="Helical" evidence="15">
    <location>
        <begin position="284"/>
        <end position="305"/>
    </location>
</feature>
<reference evidence="17 18" key="1">
    <citation type="submission" date="2020-04" db="EMBL/GenBank/DDBJ databases">
        <title>Chitinophaga sp. G-6-1-13 sp. nov., isolated from soil.</title>
        <authorList>
            <person name="Dahal R.H."/>
            <person name="Chaudhary D.K."/>
        </authorList>
    </citation>
    <scope>NUCLEOTIDE SEQUENCE [LARGE SCALE GENOMIC DNA]</scope>
    <source>
        <strain evidence="17 18">G-6-1-13</strain>
    </source>
</reference>
<dbReference type="Pfam" id="PF07664">
    <property type="entry name" value="FeoB_C"/>
    <property type="match status" value="1"/>
</dbReference>
<evidence type="ECO:0000256" key="1">
    <source>
        <dbReference type="ARBA" id="ARBA00004651"/>
    </source>
</evidence>
<comment type="caution">
    <text evidence="17">The sequence shown here is derived from an EMBL/GenBank/DDBJ whole genome shotgun (WGS) entry which is preliminary data.</text>
</comment>
<feature type="transmembrane region" description="Helical" evidence="15">
    <location>
        <begin position="464"/>
        <end position="482"/>
    </location>
</feature>
<feature type="transmembrane region" description="Helical" evidence="15">
    <location>
        <begin position="688"/>
        <end position="709"/>
    </location>
</feature>
<evidence type="ECO:0000256" key="3">
    <source>
        <dbReference type="ARBA" id="ARBA00022475"/>
    </source>
</evidence>
<keyword evidence="14" id="KW-0479">Metal-binding</keyword>
<feature type="transmembrane region" description="Helical" evidence="15">
    <location>
        <begin position="384"/>
        <end position="406"/>
    </location>
</feature>
<keyword evidence="4 15" id="KW-0410">Iron transport</keyword>
<dbReference type="GO" id="GO:0046872">
    <property type="term" value="F:metal ion binding"/>
    <property type="evidence" value="ECO:0007669"/>
    <property type="project" value="UniProtKB-KW"/>
</dbReference>
<dbReference type="GO" id="GO:0005886">
    <property type="term" value="C:plasma membrane"/>
    <property type="evidence" value="ECO:0007669"/>
    <property type="project" value="UniProtKB-SubCell"/>
</dbReference>
<dbReference type="PANTHER" id="PTHR43185">
    <property type="entry name" value="FERROUS IRON TRANSPORT PROTEIN B"/>
    <property type="match status" value="1"/>
</dbReference>
<keyword evidence="10 13" id="KW-0342">GTP-binding</keyword>